<sequence>MPVLSLPLAEELQKVFNIKLLEVKEFRGEWTLTIDLSVIQQVARYLKEEKGFDLLLDISGVDHWGEEPRFEVVYHFYNLQKATLLRIKGRVTESNPIVPTLSFIYPTANWHEREAYDMFGIIFEGHPDLRRILMWEGYPYFPLRKDFPVEGKETDQSPVAFAKAAPLDGGPFVARPVALSVEREPRAIENEELLEELEELKEQENLTLPYKEKE</sequence>
<dbReference type="NCBIfam" id="TIGR01961">
    <property type="entry name" value="NuoC_fam"/>
    <property type="match status" value="1"/>
</dbReference>
<dbReference type="Proteomes" id="UP000297713">
    <property type="component" value="Unassembled WGS sequence"/>
</dbReference>
<gene>
    <name evidence="3" type="primary">nuoC</name>
    <name evidence="7" type="ORF">A7Q10_00865</name>
</gene>
<comment type="caution">
    <text evidence="7">The sequence shown here is derived from an EMBL/GenBank/DDBJ whole genome shotgun (WGS) entry which is preliminary data.</text>
</comment>
<organism evidence="7 8">
    <name type="scientific">Methylacidiphilum caldifontis</name>
    <dbReference type="NCBI Taxonomy" id="2795386"/>
    <lineage>
        <taxon>Bacteria</taxon>
        <taxon>Pseudomonadati</taxon>
        <taxon>Verrucomicrobiota</taxon>
        <taxon>Methylacidiphilae</taxon>
        <taxon>Methylacidiphilales</taxon>
        <taxon>Methylacidiphilaceae</taxon>
        <taxon>Methylacidiphilum (ex Ratnadevi et al. 2023)</taxon>
    </lineage>
</organism>
<comment type="catalytic activity">
    <reaction evidence="3 5">
        <text>a quinone + NADH + 5 H(+)(in) = a quinol + NAD(+) + 4 H(+)(out)</text>
        <dbReference type="Rhea" id="RHEA:57888"/>
        <dbReference type="ChEBI" id="CHEBI:15378"/>
        <dbReference type="ChEBI" id="CHEBI:24646"/>
        <dbReference type="ChEBI" id="CHEBI:57540"/>
        <dbReference type="ChEBI" id="CHEBI:57945"/>
        <dbReference type="ChEBI" id="CHEBI:132124"/>
    </reaction>
</comment>
<evidence type="ECO:0000256" key="5">
    <source>
        <dbReference type="RuleBase" id="RU003582"/>
    </source>
</evidence>
<proteinExistence type="inferred from homology"/>
<feature type="domain" description="NADH:ubiquinone oxidoreductase 30kDa subunit" evidence="6">
    <location>
        <begin position="33"/>
        <end position="152"/>
    </location>
</feature>
<dbReference type="PANTHER" id="PTHR10884">
    <property type="entry name" value="NADH DEHYDROGENASE UBIQUINONE IRON-SULFUR PROTEIN 3"/>
    <property type="match status" value="1"/>
</dbReference>
<dbReference type="PANTHER" id="PTHR10884:SF14">
    <property type="entry name" value="NADH DEHYDROGENASE [UBIQUINONE] IRON-SULFUR PROTEIN 3, MITOCHONDRIAL"/>
    <property type="match status" value="1"/>
</dbReference>
<evidence type="ECO:0000256" key="3">
    <source>
        <dbReference type="HAMAP-Rule" id="MF_01357"/>
    </source>
</evidence>
<comment type="subunit">
    <text evidence="3">NDH-1 is composed of 14 different subunits. Subunits NuoB, C, D, E, F, and G constitute the peripheral sector of the complex.</text>
</comment>
<dbReference type="PROSITE" id="PS00542">
    <property type="entry name" value="COMPLEX1_30K"/>
    <property type="match status" value="1"/>
</dbReference>
<evidence type="ECO:0000256" key="1">
    <source>
        <dbReference type="ARBA" id="ARBA00007569"/>
    </source>
</evidence>
<reference evidence="7 8" key="1">
    <citation type="submission" date="2016-05" db="EMBL/GenBank/DDBJ databases">
        <title>Diversity and Homogeneity among Thermoacidophilic Verrucomicrobia Methanotrophs Linked with Geographical Origin.</title>
        <authorList>
            <person name="Erikstad H.-A."/>
            <person name="Smestad N.B."/>
            <person name="Ceballos R.M."/>
            <person name="Birkeland N.-K."/>
        </authorList>
    </citation>
    <scope>NUCLEOTIDE SEQUENCE [LARGE SCALE GENOMIC DNA]</scope>
    <source>
        <strain evidence="7 8">Phi</strain>
    </source>
</reference>
<keyword evidence="2 3" id="KW-0813">Transport</keyword>
<dbReference type="HAMAP" id="MF_01357">
    <property type="entry name" value="NDH1_NuoC"/>
    <property type="match status" value="1"/>
</dbReference>
<dbReference type="GO" id="GO:0048038">
    <property type="term" value="F:quinone binding"/>
    <property type="evidence" value="ECO:0007669"/>
    <property type="project" value="UniProtKB-KW"/>
</dbReference>
<comment type="similarity">
    <text evidence="1 3 4">Belongs to the complex I 30 kDa subunit family.</text>
</comment>
<dbReference type="InterPro" id="IPR020396">
    <property type="entry name" value="NADH_UbQ_OxRdtase_CS"/>
</dbReference>
<evidence type="ECO:0000313" key="7">
    <source>
        <dbReference type="EMBL" id="TFE68223.1"/>
    </source>
</evidence>
<dbReference type="Gene3D" id="3.30.460.80">
    <property type="entry name" value="NADH:ubiquinone oxidoreductase, 30kDa subunit"/>
    <property type="match status" value="1"/>
</dbReference>
<evidence type="ECO:0000313" key="8">
    <source>
        <dbReference type="Proteomes" id="UP000297713"/>
    </source>
</evidence>
<dbReference type="EC" id="7.1.1.-" evidence="3"/>
<keyword evidence="8" id="KW-1185">Reference proteome</keyword>
<dbReference type="InterPro" id="IPR010218">
    <property type="entry name" value="NADH_DH_suC"/>
</dbReference>
<keyword evidence="3" id="KW-1003">Cell membrane</keyword>
<comment type="function">
    <text evidence="3">NDH-1 shuttles electrons from NADH, via FMN and iron-sulfur (Fe-S) centers, to quinones in the respiratory chain. The immediate electron acceptor for the enzyme in this species is believed to be ubiquinone. Couples the redox reaction to proton translocation (for every two electrons transferred, four hydrogen ions are translocated across the cytoplasmic membrane), and thus conserves the redox energy in a proton gradient.</text>
</comment>
<evidence type="ECO:0000259" key="6">
    <source>
        <dbReference type="Pfam" id="PF00329"/>
    </source>
</evidence>
<protein>
    <recommendedName>
        <fullName evidence="3">NADH-quinone oxidoreductase subunit C</fullName>
        <ecNumber evidence="3">7.1.1.-</ecNumber>
    </recommendedName>
    <alternativeName>
        <fullName evidence="3">NADH dehydrogenase I subunit C</fullName>
    </alternativeName>
    <alternativeName>
        <fullName evidence="3">NDH-1 subunit C</fullName>
    </alternativeName>
</protein>
<keyword evidence="3 5" id="KW-0874">Quinone</keyword>
<dbReference type="OrthoDB" id="9803286at2"/>
<keyword evidence="3" id="KW-0830">Ubiquinone</keyword>
<dbReference type="AlphaFoldDB" id="A0A4Y8PB51"/>
<keyword evidence="3" id="KW-0472">Membrane</keyword>
<dbReference type="EMBL" id="LXQC01000143">
    <property type="protein sequence ID" value="TFE68223.1"/>
    <property type="molecule type" value="Genomic_DNA"/>
</dbReference>
<dbReference type="RefSeq" id="WP_134440284.1">
    <property type="nucleotide sequence ID" value="NZ_LXQC01000143.1"/>
</dbReference>
<dbReference type="SUPFAM" id="SSF143243">
    <property type="entry name" value="Nqo5-like"/>
    <property type="match status" value="1"/>
</dbReference>
<dbReference type="GO" id="GO:0005886">
    <property type="term" value="C:plasma membrane"/>
    <property type="evidence" value="ECO:0007669"/>
    <property type="project" value="UniProtKB-SubCell"/>
</dbReference>
<dbReference type="Pfam" id="PF00329">
    <property type="entry name" value="Complex1_30kDa"/>
    <property type="match status" value="1"/>
</dbReference>
<dbReference type="GO" id="GO:0008137">
    <property type="term" value="F:NADH dehydrogenase (ubiquinone) activity"/>
    <property type="evidence" value="ECO:0007669"/>
    <property type="project" value="InterPro"/>
</dbReference>
<accession>A0A4Y8PB51</accession>
<evidence type="ECO:0000256" key="4">
    <source>
        <dbReference type="RuleBase" id="RU003456"/>
    </source>
</evidence>
<keyword evidence="3 4" id="KW-0520">NAD</keyword>
<dbReference type="GO" id="GO:0050136">
    <property type="term" value="F:NADH dehydrogenase (quinone) (non-electrogenic) activity"/>
    <property type="evidence" value="ECO:0007669"/>
    <property type="project" value="UniProtKB-UniRule"/>
</dbReference>
<dbReference type="InterPro" id="IPR037232">
    <property type="entry name" value="NADH_quin_OxRdtase_su_C/D-like"/>
</dbReference>
<evidence type="ECO:0000256" key="2">
    <source>
        <dbReference type="ARBA" id="ARBA00022448"/>
    </source>
</evidence>
<keyword evidence="3 4" id="KW-1278">Translocase</keyword>
<dbReference type="InterPro" id="IPR001268">
    <property type="entry name" value="NADH_UbQ_OxRdtase_30kDa_su"/>
</dbReference>
<comment type="subcellular location">
    <subcellularLocation>
        <location evidence="3">Cell membrane</location>
        <topology evidence="3">Peripheral membrane protein</topology>
        <orientation evidence="3">Cytoplasmic side</orientation>
    </subcellularLocation>
</comment>
<name>A0A4Y8PB51_9BACT</name>